<proteinExistence type="predicted"/>
<feature type="domain" description="Bacterial repeat" evidence="2">
    <location>
        <begin position="385"/>
        <end position="429"/>
    </location>
</feature>
<reference evidence="3 4" key="1">
    <citation type="submission" date="2017-03" db="EMBL/GenBank/DDBJ databases">
        <title>Genome sequence of Clostridium hungatei DSM 14427.</title>
        <authorList>
            <person name="Poehlein A."/>
            <person name="Daniel R."/>
        </authorList>
    </citation>
    <scope>NUCLEOTIDE SEQUENCE [LARGE SCALE GENOMIC DNA]</scope>
    <source>
        <strain evidence="3 4">DSM 14427</strain>
    </source>
</reference>
<dbReference type="OrthoDB" id="3193440at2"/>
<evidence type="ECO:0000313" key="3">
    <source>
        <dbReference type="EMBL" id="OPX42039.1"/>
    </source>
</evidence>
<dbReference type="EMBL" id="MZGX01000036">
    <property type="protein sequence ID" value="OPX42039.1"/>
    <property type="molecule type" value="Genomic_DNA"/>
</dbReference>
<evidence type="ECO:0000259" key="2">
    <source>
        <dbReference type="Pfam" id="PF18998"/>
    </source>
</evidence>
<organism evidence="3 4">
    <name type="scientific">Ruminiclostridium hungatei</name>
    <name type="common">Clostridium hungatei</name>
    <dbReference type="NCBI Taxonomy" id="48256"/>
    <lineage>
        <taxon>Bacteria</taxon>
        <taxon>Bacillati</taxon>
        <taxon>Bacillota</taxon>
        <taxon>Clostridia</taxon>
        <taxon>Eubacteriales</taxon>
        <taxon>Oscillospiraceae</taxon>
        <taxon>Ruminiclostridium</taxon>
    </lineage>
</organism>
<dbReference type="RefSeq" id="WP_080066558.1">
    <property type="nucleotide sequence ID" value="NZ_MZGX01000036.1"/>
</dbReference>
<gene>
    <name evidence="3" type="ORF">CLHUN_40980</name>
</gene>
<dbReference type="InterPro" id="IPR013783">
    <property type="entry name" value="Ig-like_fold"/>
</dbReference>
<feature type="domain" description="Bacterial repeat" evidence="2">
    <location>
        <begin position="219"/>
        <end position="292"/>
    </location>
</feature>
<evidence type="ECO:0000256" key="1">
    <source>
        <dbReference type="SAM" id="Phobius"/>
    </source>
</evidence>
<dbReference type="Proteomes" id="UP000191554">
    <property type="component" value="Unassembled WGS sequence"/>
</dbReference>
<dbReference type="Gene3D" id="2.60.40.10">
    <property type="entry name" value="Immunoglobulins"/>
    <property type="match status" value="2"/>
</dbReference>
<evidence type="ECO:0000313" key="4">
    <source>
        <dbReference type="Proteomes" id="UP000191554"/>
    </source>
</evidence>
<feature type="transmembrane region" description="Helical" evidence="1">
    <location>
        <begin position="1974"/>
        <end position="1995"/>
    </location>
</feature>
<keyword evidence="1" id="KW-1133">Transmembrane helix</keyword>
<keyword evidence="1" id="KW-0812">Transmembrane</keyword>
<dbReference type="Pfam" id="PF18998">
    <property type="entry name" value="Flg_new_2"/>
    <property type="match status" value="2"/>
</dbReference>
<name>A0A1V4SDP3_RUMHU</name>
<dbReference type="STRING" id="48256.CLHUN_40980"/>
<keyword evidence="4" id="KW-1185">Reference proteome</keyword>
<accession>A0A1V4SDP3</accession>
<dbReference type="InterPro" id="IPR044060">
    <property type="entry name" value="Bacterial_rp_domain"/>
</dbReference>
<protein>
    <recommendedName>
        <fullName evidence="2">Bacterial repeat domain-containing protein</fullName>
    </recommendedName>
</protein>
<sequence>MKGYIKMAKHIKKSTSRFISLMIAVALLVGMIPISTLPSVFAAFVPTFTVEMDSAIRGDISITLTNSENPAETKTEPVMAGVAEFSDFVNLDNPYDVKITGMIGYEDYYKSGVFLSDASISFNAVDFEQLDFIVVSGQITDENGTTYIDGGTIFYSGYDSGSVALAGDGSFIATIYKNKSYDFYFTPTNPVYSSVSLGTVNSLEDITNLNAQLSIKTFSITTTASAIGTISPSESSIPYGSNRSITATANSGYIIAIFTVDGTTIPEAIGLETYTYPLDNINDNHTVNVTFAIKTYEVVFTFNSYGTIKDDLFNNINSGGKITANEGTSPSFTANANENYHISSVIIDDEQTDGIFDNAQTSYSHTFTNISANHSVTVMFSINIYSIKVSCTENGSVTGGSQTGSTQYVSHGESLALTLTPETGYDVKEVLLDGMPVDEYTLLADGVSYSYIISSVAADHNVSVTFSLIETISGDEREFYDLAAESLINEYPIVSDSIRIYSFINNGASVTLMPKAPYSIIRINGSVHSASVQLTSSTLIDKIEVYKSSSPGKGWKAISIQNKLRIIIDKNAPVVADIPPMEWTNQDYTINGTVMDEDTANAPSSGLLRVVWSKTALTKDQALAEATNIVPVTSGRYSLTITTEQNNEKYYFYAVDKAENVSDAKTIDVKIDKTVPEITQITFQKREMPVVSEVINFLTFGTFFNDEIEVVITAQDPGISSGLKEITLYGDSVAVETKTVTGASAVFKLTLENFNRNEISASVKDIAGNDSANDRLTKPTDVMTNAFSNIVSLKTEKPTISIAPMSKAIYTNGGENWYNGNVGFTVNASTESGGIYSVVIKVNGQNITTDKNGKAIDANFFESQTLQETFTVNTDYNPLDGENNIEVIVTNNYGNKETASIKVFIDTTNPKVVGFKISTENDGTLSDIFNFLTFGSFFNEKVKITVVADDRYGATSGISTITLYAEGKLIYGSPKVATKIDHGIYKAEFILPESIIPNAKLLDVGLTAVAIDNVTNITGKDEVHPYGVPVTAAAVNSDLKNSRLMIETINPIINISSPKPVFIDSGNRKWYSGDVPVTVNVNDMDSGIRSVRIKINGVEITTCTDGKPINADFYIAEMHGEVFRISTSQGAQAIDGSYLIEVSVIDNAGNVYSLSDTVYKDIGSPTITSYSFIPTTSDGISKTSEFIGYLEYGFYFKTEFNAVIHVSDPGPSSGLDKVSYRLVSYQNGTITGETNGTQTIADGMAAITIPKGFKGQIFVKAFDNTDNKSNEEKPRGFVSDDTAPKISIRNNNSTNYNDADGNKLYVSDMSFTVAISDYSSGIKEIGYSQSAEKESFERKSILIKNTGYSIGDTLENGWTVSEMDSNLVTKVTKTFPFSSDDNNIILTFDATDSSGNKEGNIRTEKMTIDKTTPIINVEFRSDESKNNYYYSTNRVADVTVIERNFDSDLVIAAIENKFGKVPTFSFSNKSKTEHVAVIDFDEGDYIFDVSGTDLGNHVAVVNFSGGNEKLFYVDKTKPGIEDNFATFSNSATNNSFNTDKTATIKITDHNFDPKLVDLKISGKDAGGDHNSTGFVDITPEISGSAHWESVGDVHTISLTFSKDAVYKIEMCPKDLAENSTDLRSTTVFEIDQTVPVVKSKNGTLVSENNTKFVDVYPYSRKDALAPIVEFSDLNIDHINYDLKVYIPDHTSKDAITVIKPVKVYLDEDKYKHGVIKGNIFNLPNFTKDGVYALELTAVDAAGNESLLNLNTYARMIKQDVLAYIIESNLAAKTGLYSFQYENGDAISKRPDNFSDIKICMFAKKDTGIDVVLRDNNADEVNTKATGTSDDSIYGFGIHNFILKSNFFKENFQDDTDIELHLSAKNEGNRIDLGTMHIDNIAPTCEVPEEFNSWHWYYGEEERTITISNISELIDENRSKVYDNGKEVGFKYLSGDNTLSFKLEKGWHNVGIILADMAGNVNNVQEKANIHIGFFWLWIIIASSAALITVIVFVAIRNIRKKLKLEND</sequence>
<keyword evidence="1" id="KW-0472">Membrane</keyword>
<comment type="caution">
    <text evidence="3">The sequence shown here is derived from an EMBL/GenBank/DDBJ whole genome shotgun (WGS) entry which is preliminary data.</text>
</comment>